<comment type="caution">
    <text evidence="1">The sequence shown here is derived from an EMBL/GenBank/DDBJ whole genome shotgun (WGS) entry which is preliminary data.</text>
</comment>
<accession>A0A402BCS3</accession>
<keyword evidence="2" id="KW-1185">Reference proteome</keyword>
<organism evidence="1 2">
    <name type="scientific">Dictyobacter alpinus</name>
    <dbReference type="NCBI Taxonomy" id="2014873"/>
    <lineage>
        <taxon>Bacteria</taxon>
        <taxon>Bacillati</taxon>
        <taxon>Chloroflexota</taxon>
        <taxon>Ktedonobacteria</taxon>
        <taxon>Ktedonobacterales</taxon>
        <taxon>Dictyobacteraceae</taxon>
        <taxon>Dictyobacter</taxon>
    </lineage>
</organism>
<dbReference type="Proteomes" id="UP000287171">
    <property type="component" value="Unassembled WGS sequence"/>
</dbReference>
<dbReference type="AlphaFoldDB" id="A0A402BCS3"/>
<dbReference type="RefSeq" id="WP_126629515.1">
    <property type="nucleotide sequence ID" value="NZ_BIFT01000002.1"/>
</dbReference>
<gene>
    <name evidence="1" type="ORF">KDA_46850</name>
</gene>
<reference evidence="2" key="1">
    <citation type="submission" date="2018-12" db="EMBL/GenBank/DDBJ databases">
        <title>Tengunoibacter tsumagoiensis gen. nov., sp. nov., Dictyobacter kobayashii sp. nov., D. alpinus sp. nov., and D. joshuensis sp. nov. and description of Dictyobacteraceae fam. nov. within the order Ktedonobacterales isolated from Tengu-no-mugimeshi.</title>
        <authorList>
            <person name="Wang C.M."/>
            <person name="Zheng Y."/>
            <person name="Sakai Y."/>
            <person name="Toyoda A."/>
            <person name="Minakuchi Y."/>
            <person name="Abe K."/>
            <person name="Yokota A."/>
            <person name="Yabe S."/>
        </authorList>
    </citation>
    <scope>NUCLEOTIDE SEQUENCE [LARGE SCALE GENOMIC DNA]</scope>
    <source>
        <strain evidence="2">Uno16</strain>
    </source>
</reference>
<evidence type="ECO:0000313" key="2">
    <source>
        <dbReference type="Proteomes" id="UP000287171"/>
    </source>
</evidence>
<dbReference type="EMBL" id="BIFT01000002">
    <property type="protein sequence ID" value="GCE29201.1"/>
    <property type="molecule type" value="Genomic_DNA"/>
</dbReference>
<name>A0A402BCS3_9CHLR</name>
<evidence type="ECO:0000313" key="1">
    <source>
        <dbReference type="EMBL" id="GCE29201.1"/>
    </source>
</evidence>
<protein>
    <submittedName>
        <fullName evidence="1">Uncharacterized protein</fullName>
    </submittedName>
</protein>
<sequence>MAEVNQEECSTYGKHSLVVFLRKRVVATTEVRIKDGERRWFLLMSGSHVPGEAFKPWWKRR</sequence>
<proteinExistence type="predicted"/>